<feature type="region of interest" description="Disordered" evidence="1">
    <location>
        <begin position="398"/>
        <end position="577"/>
    </location>
</feature>
<dbReference type="AlphaFoldDB" id="A0A9P6DLH8"/>
<dbReference type="OrthoDB" id="2565072at2759"/>
<evidence type="ECO:0000313" key="3">
    <source>
        <dbReference type="Proteomes" id="UP000886523"/>
    </source>
</evidence>
<reference evidence="2" key="1">
    <citation type="journal article" date="2020" name="Nat. Commun.">
        <title>Large-scale genome sequencing of mycorrhizal fungi provides insights into the early evolution of symbiotic traits.</title>
        <authorList>
            <person name="Miyauchi S."/>
            <person name="Kiss E."/>
            <person name="Kuo A."/>
            <person name="Drula E."/>
            <person name="Kohler A."/>
            <person name="Sanchez-Garcia M."/>
            <person name="Morin E."/>
            <person name="Andreopoulos B."/>
            <person name="Barry K.W."/>
            <person name="Bonito G."/>
            <person name="Buee M."/>
            <person name="Carver A."/>
            <person name="Chen C."/>
            <person name="Cichocki N."/>
            <person name="Clum A."/>
            <person name="Culley D."/>
            <person name="Crous P.W."/>
            <person name="Fauchery L."/>
            <person name="Girlanda M."/>
            <person name="Hayes R.D."/>
            <person name="Keri Z."/>
            <person name="LaButti K."/>
            <person name="Lipzen A."/>
            <person name="Lombard V."/>
            <person name="Magnuson J."/>
            <person name="Maillard F."/>
            <person name="Murat C."/>
            <person name="Nolan M."/>
            <person name="Ohm R.A."/>
            <person name="Pangilinan J."/>
            <person name="Pereira M.F."/>
            <person name="Perotto S."/>
            <person name="Peter M."/>
            <person name="Pfister S."/>
            <person name="Riley R."/>
            <person name="Sitrit Y."/>
            <person name="Stielow J.B."/>
            <person name="Szollosi G."/>
            <person name="Zifcakova L."/>
            <person name="Stursova M."/>
            <person name="Spatafora J.W."/>
            <person name="Tedersoo L."/>
            <person name="Vaario L.M."/>
            <person name="Yamada A."/>
            <person name="Yan M."/>
            <person name="Wang P."/>
            <person name="Xu J."/>
            <person name="Bruns T."/>
            <person name="Baldrian P."/>
            <person name="Vilgalys R."/>
            <person name="Dunand C."/>
            <person name="Henrissat B."/>
            <person name="Grigoriev I.V."/>
            <person name="Hibbett D."/>
            <person name="Nagy L.G."/>
            <person name="Martin F.M."/>
        </authorList>
    </citation>
    <scope>NUCLEOTIDE SEQUENCE</scope>
    <source>
        <strain evidence="2">UP504</strain>
    </source>
</reference>
<protein>
    <submittedName>
        <fullName evidence="2">Uncharacterized protein</fullName>
    </submittedName>
</protein>
<proteinExistence type="predicted"/>
<keyword evidence="3" id="KW-1185">Reference proteome</keyword>
<evidence type="ECO:0000313" key="2">
    <source>
        <dbReference type="EMBL" id="KAF9505867.1"/>
    </source>
</evidence>
<comment type="caution">
    <text evidence="2">The sequence shown here is derived from an EMBL/GenBank/DDBJ whole genome shotgun (WGS) entry which is preliminary data.</text>
</comment>
<feature type="region of interest" description="Disordered" evidence="1">
    <location>
        <begin position="635"/>
        <end position="669"/>
    </location>
</feature>
<accession>A0A9P6DLH8</accession>
<organism evidence="2 3">
    <name type="scientific">Hydnum rufescens UP504</name>
    <dbReference type="NCBI Taxonomy" id="1448309"/>
    <lineage>
        <taxon>Eukaryota</taxon>
        <taxon>Fungi</taxon>
        <taxon>Dikarya</taxon>
        <taxon>Basidiomycota</taxon>
        <taxon>Agaricomycotina</taxon>
        <taxon>Agaricomycetes</taxon>
        <taxon>Cantharellales</taxon>
        <taxon>Hydnaceae</taxon>
        <taxon>Hydnum</taxon>
    </lineage>
</organism>
<feature type="compositionally biased region" description="Polar residues" evidence="1">
    <location>
        <begin position="488"/>
        <end position="507"/>
    </location>
</feature>
<name>A0A9P6DLH8_9AGAM</name>
<feature type="compositionally biased region" description="Basic and acidic residues" evidence="1">
    <location>
        <begin position="463"/>
        <end position="474"/>
    </location>
</feature>
<feature type="compositionally biased region" description="Polar residues" evidence="1">
    <location>
        <begin position="179"/>
        <end position="198"/>
    </location>
</feature>
<feature type="region of interest" description="Disordered" evidence="1">
    <location>
        <begin position="716"/>
        <end position="755"/>
    </location>
</feature>
<feature type="compositionally biased region" description="Basic and acidic residues" evidence="1">
    <location>
        <begin position="50"/>
        <end position="66"/>
    </location>
</feature>
<evidence type="ECO:0000256" key="1">
    <source>
        <dbReference type="SAM" id="MobiDB-lite"/>
    </source>
</evidence>
<dbReference type="EMBL" id="MU129134">
    <property type="protein sequence ID" value="KAF9505867.1"/>
    <property type="molecule type" value="Genomic_DNA"/>
</dbReference>
<feature type="region of interest" description="Disordered" evidence="1">
    <location>
        <begin position="97"/>
        <end position="138"/>
    </location>
</feature>
<feature type="compositionally biased region" description="Acidic residues" evidence="1">
    <location>
        <begin position="101"/>
        <end position="118"/>
    </location>
</feature>
<dbReference type="Proteomes" id="UP000886523">
    <property type="component" value="Unassembled WGS sequence"/>
</dbReference>
<sequence length="755" mass="80998">MAYRAPNPFASLVEYHPRRGSDDVPPSPNDSLDESSRRSYSPSLYSKADNISEFRFQPDGELEKENPGSYVTMDPEDDIVPTRLSVMGPRMKLLSRAPWEDGAEDEIREEDEIIDDGVDNVSVHDKHSRERSHTVTKLPEEARGWKGFGLSASKPKDTVPPLRLRSITSPISIPAVPESTVSLDGRQSSSQKQPTSRLALTRPRTISSNSTISRTHSLASSFASSSGKRARKVRDKSPAPTSSSNRHPYANPEIYSGTNPFPYPSPHSANHFHARQNQQFDTLTADSTYPRSESSTTIKSSPATNAFAPSGLHTSLATASTPAIVPASSKQSLFAPSTPVVDAGDVDGVPAGMLGFPGSPAYNLITLEEAREKVRERSKGGTVALHINPAVPKFNETVSSHANSRPAEQYNGNVYPPVPNDPSPLMSMPPSSNTQTVEGDSPPLPSVPGAKTLKPKRSGFLKFFKDAKEKDRDPSGAGSEPVPAIPRSYSNDSSSTHQSNEISSSAVSFPPPTPSVPQYHADSKEGTNQPGTRPTISRSHTSSFASQGPTVPTGVTKSDRIEPKLKKSPKLGSKAARAAKLEALNAKSRESAFESLQIRPVSSFFSSGLPMDLLSSPGRTPGLGITIQEGTPLESHDFAQGTSSHSLSVSSNSTLSIPSTPASDQPLPLPHSGRSFAQLTEARKAWRLQAWEYEAQIRELQAEVAMLRGVECKKCGAAPSPPPVPRIPNTSGVLDRPRRKTGVGSMFASGWEGAA</sequence>
<feature type="compositionally biased region" description="Low complexity" evidence="1">
    <location>
        <begin position="423"/>
        <end position="432"/>
    </location>
</feature>
<gene>
    <name evidence="2" type="ORF">BS47DRAFT_1400029</name>
</gene>
<feature type="compositionally biased region" description="Polar residues" evidence="1">
    <location>
        <begin position="526"/>
        <end position="556"/>
    </location>
</feature>
<feature type="region of interest" description="Disordered" evidence="1">
    <location>
        <begin position="178"/>
        <end position="271"/>
    </location>
</feature>
<feature type="compositionally biased region" description="Low complexity" evidence="1">
    <location>
        <begin position="642"/>
        <end position="660"/>
    </location>
</feature>
<feature type="region of interest" description="Disordered" evidence="1">
    <location>
        <begin position="1"/>
        <end position="77"/>
    </location>
</feature>
<feature type="compositionally biased region" description="Basic and acidic residues" evidence="1">
    <location>
        <begin position="122"/>
        <end position="138"/>
    </location>
</feature>
<feature type="compositionally biased region" description="Low complexity" evidence="1">
    <location>
        <begin position="201"/>
        <end position="227"/>
    </location>
</feature>